<gene>
    <name evidence="1" type="ORF">JEQ12_010208</name>
</gene>
<proteinExistence type="predicted"/>
<organism evidence="1 2">
    <name type="scientific">Ovis aries</name>
    <name type="common">Sheep</name>
    <dbReference type="NCBI Taxonomy" id="9940"/>
    <lineage>
        <taxon>Eukaryota</taxon>
        <taxon>Metazoa</taxon>
        <taxon>Chordata</taxon>
        <taxon>Craniata</taxon>
        <taxon>Vertebrata</taxon>
        <taxon>Euteleostomi</taxon>
        <taxon>Mammalia</taxon>
        <taxon>Eutheria</taxon>
        <taxon>Laurasiatheria</taxon>
        <taxon>Artiodactyla</taxon>
        <taxon>Ruminantia</taxon>
        <taxon>Pecora</taxon>
        <taxon>Bovidae</taxon>
        <taxon>Caprinae</taxon>
        <taxon>Ovis</taxon>
    </lineage>
</organism>
<sequence>MTKVRFLICETAAAVLTLENCFECDGKSSMRLTGPAVSVSVPSCCTVRDGSKPERLVRTAVTEGPNLGEARL</sequence>
<protein>
    <submittedName>
        <fullName evidence="1">Uncharacterized protein</fullName>
    </submittedName>
</protein>
<evidence type="ECO:0000313" key="1">
    <source>
        <dbReference type="EMBL" id="KAG5214422.1"/>
    </source>
</evidence>
<name>A0A836AN33_SHEEP</name>
<dbReference type="EMBL" id="JAEMGP010000002">
    <property type="protein sequence ID" value="KAG5214422.1"/>
    <property type="molecule type" value="Genomic_DNA"/>
</dbReference>
<reference evidence="1 2" key="1">
    <citation type="submission" date="2020-12" db="EMBL/GenBank/DDBJ databases">
        <title>De novo assembly of Tibetan sheep genome.</title>
        <authorList>
            <person name="Li X."/>
        </authorList>
    </citation>
    <scope>NUCLEOTIDE SEQUENCE [LARGE SCALE GENOMIC DNA]</scope>
    <source>
        <tissue evidence="1">Heart</tissue>
    </source>
</reference>
<accession>A0A836AN33</accession>
<dbReference type="Proteomes" id="UP000664991">
    <property type="component" value="Unassembled WGS sequence"/>
</dbReference>
<comment type="caution">
    <text evidence="1">The sequence shown here is derived from an EMBL/GenBank/DDBJ whole genome shotgun (WGS) entry which is preliminary data.</text>
</comment>
<dbReference type="AlphaFoldDB" id="A0A836AN33"/>
<evidence type="ECO:0000313" key="2">
    <source>
        <dbReference type="Proteomes" id="UP000664991"/>
    </source>
</evidence>